<evidence type="ECO:0000313" key="11">
    <source>
        <dbReference type="Proteomes" id="UP001530293"/>
    </source>
</evidence>
<dbReference type="InterPro" id="IPR001199">
    <property type="entry name" value="Cyt_B5-like_heme/steroid-bd"/>
</dbReference>
<keyword evidence="2" id="KW-0500">Molybdenum</keyword>
<dbReference type="SUPFAM" id="SSF81296">
    <property type="entry name" value="E set domains"/>
    <property type="match status" value="1"/>
</dbReference>
<gene>
    <name evidence="10" type="ORF">ACHAWU_005813</name>
</gene>
<keyword evidence="4" id="KW-0479">Metal-binding</keyword>
<dbReference type="GO" id="GO:0016491">
    <property type="term" value="F:oxidoreductase activity"/>
    <property type="evidence" value="ECO:0007669"/>
    <property type="project" value="UniProtKB-KW"/>
</dbReference>
<evidence type="ECO:0000313" key="10">
    <source>
        <dbReference type="EMBL" id="KAL3762610.1"/>
    </source>
</evidence>
<feature type="signal peptide" evidence="8">
    <location>
        <begin position="1"/>
        <end position="25"/>
    </location>
</feature>
<dbReference type="AlphaFoldDB" id="A0ABD3MES4"/>
<feature type="domain" description="Cytochrome b5 heme-binding" evidence="9">
    <location>
        <begin position="51"/>
        <end position="133"/>
    </location>
</feature>
<keyword evidence="11" id="KW-1185">Reference proteome</keyword>
<dbReference type="PROSITE" id="PS50255">
    <property type="entry name" value="CYTOCHROME_B5_2"/>
    <property type="match status" value="1"/>
</dbReference>
<dbReference type="Proteomes" id="UP001530293">
    <property type="component" value="Unassembled WGS sequence"/>
</dbReference>
<dbReference type="InterPro" id="IPR036374">
    <property type="entry name" value="OxRdtase_Mopterin-bd_sf"/>
</dbReference>
<accession>A0ABD3MES4</accession>
<dbReference type="SMART" id="SM01117">
    <property type="entry name" value="Cyt-b5"/>
    <property type="match status" value="1"/>
</dbReference>
<organism evidence="10 11">
    <name type="scientific">Discostella pseudostelligera</name>
    <dbReference type="NCBI Taxonomy" id="259834"/>
    <lineage>
        <taxon>Eukaryota</taxon>
        <taxon>Sar</taxon>
        <taxon>Stramenopiles</taxon>
        <taxon>Ochrophyta</taxon>
        <taxon>Bacillariophyta</taxon>
        <taxon>Coscinodiscophyceae</taxon>
        <taxon>Thalassiosirophycidae</taxon>
        <taxon>Stephanodiscales</taxon>
        <taxon>Stephanodiscaceae</taxon>
        <taxon>Discostella</taxon>
    </lineage>
</organism>
<dbReference type="EMBL" id="JALLBG020000132">
    <property type="protein sequence ID" value="KAL3762610.1"/>
    <property type="molecule type" value="Genomic_DNA"/>
</dbReference>
<protein>
    <recommendedName>
        <fullName evidence="9">Cytochrome b5 heme-binding domain-containing protein</fullName>
    </recommendedName>
</protein>
<dbReference type="Pfam" id="PF00174">
    <property type="entry name" value="Oxidored_molyb"/>
    <property type="match status" value="1"/>
</dbReference>
<dbReference type="InterPro" id="IPR008335">
    <property type="entry name" value="Mopterin_OxRdtase_euk"/>
</dbReference>
<dbReference type="SUPFAM" id="SSF56524">
    <property type="entry name" value="Oxidoreductase molybdopterin-binding domain"/>
    <property type="match status" value="1"/>
</dbReference>
<dbReference type="GO" id="GO:0046872">
    <property type="term" value="F:metal ion binding"/>
    <property type="evidence" value="ECO:0007669"/>
    <property type="project" value="UniProtKB-KW"/>
</dbReference>
<dbReference type="PANTHER" id="PTHR19372">
    <property type="entry name" value="SULFITE REDUCTASE"/>
    <property type="match status" value="1"/>
</dbReference>
<dbReference type="PRINTS" id="PR00363">
    <property type="entry name" value="CYTOCHROMEB5"/>
</dbReference>
<comment type="caution">
    <text evidence="10">The sequence shown here is derived from an EMBL/GenBank/DDBJ whole genome shotgun (WGS) entry which is preliminary data.</text>
</comment>
<dbReference type="Gene3D" id="2.60.40.650">
    <property type="match status" value="1"/>
</dbReference>
<dbReference type="InterPro" id="IPR036400">
    <property type="entry name" value="Cyt_B5-like_heme/steroid_sf"/>
</dbReference>
<dbReference type="InterPro" id="IPR000572">
    <property type="entry name" value="OxRdtase_Mopterin-bd_dom"/>
</dbReference>
<sequence length="578" mass="63568">MAASALIGASLSLLGSSMNIGQCEAESSKHSNKSYSKSSDASMNDDIKDDLPTYTMAQVSQNNGKGRDKRVWMTYGGNVYDTTDFIPNHPGGSEKILLAAGGPVEPHWHLYRQHFASDLPQKLMEKMLIGYLDPVDQEKVDEDMEKLTDSEDGDPYANEPIRSPLLIVHGDTPMNAEVPAEILEREYITPVSEFYIRHHHPVPMLSEKDVEAFRLEVDLSLLSKGNANKGGDNQKSVAKLSLAQIKSLPKVEVTTTLQCSGNRRSGFNELRGTSGTPWGQGAISTAKWGGARLVDVLMLASEQLADDDGDVPTEPRRESLVGTLQKLQDLIDQYPNLQHLRFESLDGMLASIDIIKALSPFGDVIIAYEMNDEPLSRDHGFPLRVIVPGYAAVRNVKWLSKLELAEEQAEGAWQRGLNYKVLPPSVLDANEVDLDQMPGLGEVSVFSGITSVSRVEENNGDEKRRMVPGETVLVKARGWAWAGGGRKIVRVDLTGNNGKSWANTKLTHGSQQPSGRAWAWVFWESPAVPATVCEDGKSVELSCKGVDSSFNTQPESSDGMWNVRGLANNSWFRLKHRV</sequence>
<keyword evidence="3" id="KW-0349">Heme</keyword>
<keyword evidence="8" id="KW-0732">Signal</keyword>
<feature type="region of interest" description="Disordered" evidence="7">
    <location>
        <begin position="25"/>
        <end position="46"/>
    </location>
</feature>
<dbReference type="PROSITE" id="PS00191">
    <property type="entry name" value="CYTOCHROME_B5_1"/>
    <property type="match status" value="1"/>
</dbReference>
<evidence type="ECO:0000256" key="1">
    <source>
        <dbReference type="ARBA" id="ARBA00001924"/>
    </source>
</evidence>
<name>A0ABD3MES4_9STRA</name>
<evidence type="ECO:0000256" key="7">
    <source>
        <dbReference type="SAM" id="MobiDB-lite"/>
    </source>
</evidence>
<evidence type="ECO:0000256" key="2">
    <source>
        <dbReference type="ARBA" id="ARBA00022505"/>
    </source>
</evidence>
<reference evidence="10 11" key="1">
    <citation type="submission" date="2024-10" db="EMBL/GenBank/DDBJ databases">
        <title>Updated reference genomes for cyclostephanoid diatoms.</title>
        <authorList>
            <person name="Roberts W.R."/>
            <person name="Alverson A.J."/>
        </authorList>
    </citation>
    <scope>NUCLEOTIDE SEQUENCE [LARGE SCALE GENOMIC DNA]</scope>
    <source>
        <strain evidence="10 11">AJA232-27</strain>
    </source>
</reference>
<dbReference type="Pfam" id="PF00173">
    <property type="entry name" value="Cyt-b5"/>
    <property type="match status" value="1"/>
</dbReference>
<feature type="chain" id="PRO_5044847725" description="Cytochrome b5 heme-binding domain-containing protein" evidence="8">
    <location>
        <begin position="26"/>
        <end position="578"/>
    </location>
</feature>
<evidence type="ECO:0000256" key="5">
    <source>
        <dbReference type="ARBA" id="ARBA00023002"/>
    </source>
</evidence>
<evidence type="ECO:0000256" key="3">
    <source>
        <dbReference type="ARBA" id="ARBA00022617"/>
    </source>
</evidence>
<proteinExistence type="predicted"/>
<dbReference type="FunFam" id="3.10.120.10:FF:000007">
    <property type="entry name" value="Sulfite oxidase, mitochondrial"/>
    <property type="match status" value="1"/>
</dbReference>
<dbReference type="Gene3D" id="3.10.120.10">
    <property type="entry name" value="Cytochrome b5-like heme/steroid binding domain"/>
    <property type="match status" value="1"/>
</dbReference>
<keyword evidence="6" id="KW-0408">Iron</keyword>
<evidence type="ECO:0000256" key="4">
    <source>
        <dbReference type="ARBA" id="ARBA00022723"/>
    </source>
</evidence>
<dbReference type="PRINTS" id="PR00407">
    <property type="entry name" value="EUMOPTERIN"/>
</dbReference>
<feature type="compositionally biased region" description="Low complexity" evidence="7">
    <location>
        <begin position="33"/>
        <end position="42"/>
    </location>
</feature>
<dbReference type="Gene3D" id="3.90.420.10">
    <property type="entry name" value="Oxidoreductase, molybdopterin-binding domain"/>
    <property type="match status" value="1"/>
</dbReference>
<keyword evidence="5" id="KW-0560">Oxidoreductase</keyword>
<evidence type="ECO:0000256" key="6">
    <source>
        <dbReference type="ARBA" id="ARBA00023004"/>
    </source>
</evidence>
<evidence type="ECO:0000256" key="8">
    <source>
        <dbReference type="SAM" id="SignalP"/>
    </source>
</evidence>
<dbReference type="SUPFAM" id="SSF55856">
    <property type="entry name" value="Cytochrome b5-like heme/steroid binding domain"/>
    <property type="match status" value="1"/>
</dbReference>
<dbReference type="InterPro" id="IPR005066">
    <property type="entry name" value="MoCF_OxRdtse_dimer"/>
</dbReference>
<dbReference type="Pfam" id="PF03404">
    <property type="entry name" value="Mo-co_dimer"/>
    <property type="match status" value="1"/>
</dbReference>
<evidence type="ECO:0000259" key="9">
    <source>
        <dbReference type="PROSITE" id="PS50255"/>
    </source>
</evidence>
<dbReference type="InterPro" id="IPR018506">
    <property type="entry name" value="Cyt_B5_heme-BS"/>
</dbReference>
<dbReference type="PANTHER" id="PTHR19372:SF7">
    <property type="entry name" value="SULFITE OXIDASE, MITOCHONDRIAL"/>
    <property type="match status" value="1"/>
</dbReference>
<comment type="cofactor">
    <cofactor evidence="1">
        <name>Mo-molybdopterin</name>
        <dbReference type="ChEBI" id="CHEBI:71302"/>
    </cofactor>
</comment>
<dbReference type="InterPro" id="IPR014756">
    <property type="entry name" value="Ig_E-set"/>
</dbReference>